<comment type="caution">
    <text evidence="7">The sequence shown here is derived from an EMBL/GenBank/DDBJ whole genome shotgun (WGS) entry which is preliminary data.</text>
</comment>
<comment type="subcellular location">
    <subcellularLocation>
        <location evidence="1">Membrane</location>
        <topology evidence="1">Multi-pass membrane protein</topology>
    </subcellularLocation>
</comment>
<keyword evidence="3 6" id="KW-0812">Transmembrane</keyword>
<keyword evidence="8" id="KW-1185">Reference proteome</keyword>
<keyword evidence="2" id="KW-0813">Transport</keyword>
<feature type="transmembrane region" description="Helical" evidence="6">
    <location>
        <begin position="45"/>
        <end position="64"/>
    </location>
</feature>
<keyword evidence="5 6" id="KW-0472">Membrane</keyword>
<organism evidence="7 8">
    <name type="scientific">Prosthecobacter dejongeii</name>
    <dbReference type="NCBI Taxonomy" id="48465"/>
    <lineage>
        <taxon>Bacteria</taxon>
        <taxon>Pseudomonadati</taxon>
        <taxon>Verrucomicrobiota</taxon>
        <taxon>Verrucomicrobiia</taxon>
        <taxon>Verrucomicrobiales</taxon>
        <taxon>Verrucomicrobiaceae</taxon>
        <taxon>Prosthecobacter</taxon>
    </lineage>
</organism>
<feature type="transmembrane region" description="Helical" evidence="6">
    <location>
        <begin position="71"/>
        <end position="95"/>
    </location>
</feature>
<evidence type="ECO:0000256" key="1">
    <source>
        <dbReference type="ARBA" id="ARBA00004141"/>
    </source>
</evidence>
<dbReference type="Proteomes" id="UP000534294">
    <property type="component" value="Unassembled WGS sequence"/>
</dbReference>
<evidence type="ECO:0000256" key="2">
    <source>
        <dbReference type="ARBA" id="ARBA00022448"/>
    </source>
</evidence>
<feature type="transmembrane region" description="Helical" evidence="6">
    <location>
        <begin position="151"/>
        <end position="177"/>
    </location>
</feature>
<gene>
    <name evidence="7" type="ORF">HNQ64_004064</name>
</gene>
<dbReference type="GO" id="GO:0035435">
    <property type="term" value="P:phosphate ion transmembrane transport"/>
    <property type="evidence" value="ECO:0007669"/>
    <property type="project" value="TreeGrafter"/>
</dbReference>
<evidence type="ECO:0000313" key="8">
    <source>
        <dbReference type="Proteomes" id="UP000534294"/>
    </source>
</evidence>
<evidence type="ECO:0000256" key="6">
    <source>
        <dbReference type="SAM" id="Phobius"/>
    </source>
</evidence>
<proteinExistence type="predicted"/>
<dbReference type="GO" id="GO:0016020">
    <property type="term" value="C:membrane"/>
    <property type="evidence" value="ECO:0007669"/>
    <property type="project" value="UniProtKB-SubCell"/>
</dbReference>
<dbReference type="InterPro" id="IPR001204">
    <property type="entry name" value="Phos_transporter"/>
</dbReference>
<evidence type="ECO:0000256" key="3">
    <source>
        <dbReference type="ARBA" id="ARBA00022692"/>
    </source>
</evidence>
<evidence type="ECO:0000256" key="4">
    <source>
        <dbReference type="ARBA" id="ARBA00022989"/>
    </source>
</evidence>
<feature type="transmembrane region" description="Helical" evidence="6">
    <location>
        <begin position="107"/>
        <end position="130"/>
    </location>
</feature>
<evidence type="ECO:0000313" key="7">
    <source>
        <dbReference type="EMBL" id="MBB5039786.1"/>
    </source>
</evidence>
<feature type="transmembrane region" description="Helical" evidence="6">
    <location>
        <begin position="336"/>
        <end position="355"/>
    </location>
</feature>
<dbReference type="EMBL" id="JACHIF010000010">
    <property type="protein sequence ID" value="MBB5039786.1"/>
    <property type="molecule type" value="Genomic_DNA"/>
</dbReference>
<sequence length="359" mass="38303">MTSALILLLVVLLVVLAFEYINGFHDTANAIATVVSTKVLTPRQALALAATANLIGAFWGTAVAKTIGAGLVDIAHVTTMTILCAMLGGIIWNLLTWYFGLPSSSSHALIGGLCGATLASANGNWHVLIWSKAKVDAKTGAVTMDGIFHKVVIPMITSPVLGFVVGFIVMGLLFWLIRNWRPHTINTVFAKLQIVSAAYMGFGHGFADAQKTMGIIALTLFTATTAGTLDNVPSILGFLRTPEFEVASWVKITCALVMAAGTWAGGWRIIKTLGHKMVKMKPVHGFAAETTAATILAVTGHLGMPVSTTHTITTSIMGVGAAKRWNSIRWSLVERIVWAWVLTIPVTSALSYVIYKVLT</sequence>
<dbReference type="RefSeq" id="WP_184211889.1">
    <property type="nucleotide sequence ID" value="NZ_JACHIF010000010.1"/>
</dbReference>
<dbReference type="GO" id="GO:0005315">
    <property type="term" value="F:phosphate transmembrane transporter activity"/>
    <property type="evidence" value="ECO:0007669"/>
    <property type="project" value="InterPro"/>
</dbReference>
<reference evidence="7 8" key="1">
    <citation type="submission" date="2020-08" db="EMBL/GenBank/DDBJ databases">
        <title>Genomic Encyclopedia of Type Strains, Phase IV (KMG-IV): sequencing the most valuable type-strain genomes for metagenomic binning, comparative biology and taxonomic classification.</title>
        <authorList>
            <person name="Goeker M."/>
        </authorList>
    </citation>
    <scope>NUCLEOTIDE SEQUENCE [LARGE SCALE GENOMIC DNA]</scope>
    <source>
        <strain evidence="7 8">DSM 12251</strain>
    </source>
</reference>
<keyword evidence="4 6" id="KW-1133">Transmembrane helix</keyword>
<dbReference type="PANTHER" id="PTHR11101:SF80">
    <property type="entry name" value="PHOSPHATE TRANSPORTER"/>
    <property type="match status" value="1"/>
</dbReference>
<evidence type="ECO:0000256" key="5">
    <source>
        <dbReference type="ARBA" id="ARBA00023136"/>
    </source>
</evidence>
<dbReference type="Pfam" id="PF01384">
    <property type="entry name" value="PHO4"/>
    <property type="match status" value="1"/>
</dbReference>
<feature type="transmembrane region" description="Helical" evidence="6">
    <location>
        <begin position="249"/>
        <end position="270"/>
    </location>
</feature>
<dbReference type="AlphaFoldDB" id="A0A7W8DSF6"/>
<accession>A0A7W8DSF6</accession>
<name>A0A7W8DSF6_9BACT</name>
<feature type="transmembrane region" description="Helical" evidence="6">
    <location>
        <begin position="212"/>
        <end position="229"/>
    </location>
</feature>
<dbReference type="PANTHER" id="PTHR11101">
    <property type="entry name" value="PHOSPHATE TRANSPORTER"/>
    <property type="match status" value="1"/>
</dbReference>
<protein>
    <submittedName>
        <fullName evidence="7">PiT family inorganic phosphate transporter</fullName>
    </submittedName>
</protein>